<evidence type="ECO:0000259" key="2">
    <source>
        <dbReference type="Pfam" id="PF07715"/>
    </source>
</evidence>
<gene>
    <name evidence="3" type="ORF">BIY37_05125</name>
</gene>
<keyword evidence="1" id="KW-1134">Transmembrane beta strand</keyword>
<keyword evidence="4" id="KW-1185">Reference proteome</keyword>
<keyword evidence="1" id="KW-0472">Membrane</keyword>
<comment type="caution">
    <text evidence="3">The sequence shown here is derived from an EMBL/GenBank/DDBJ whole genome shotgun (WGS) entry which is preliminary data.</text>
</comment>
<keyword evidence="1" id="KW-0813">Transport</keyword>
<dbReference type="GO" id="GO:0009279">
    <property type="term" value="C:cell outer membrane"/>
    <property type="evidence" value="ECO:0007669"/>
    <property type="project" value="UniProtKB-SubCell"/>
</dbReference>
<keyword evidence="1" id="KW-0998">Cell outer membrane</keyword>
<evidence type="ECO:0000313" key="4">
    <source>
        <dbReference type="Proteomes" id="UP000242219"/>
    </source>
</evidence>
<organism evidence="3 4">
    <name type="scientific">Candidatus Brocadia sapporoensis</name>
    <dbReference type="NCBI Taxonomy" id="392547"/>
    <lineage>
        <taxon>Bacteria</taxon>
        <taxon>Pseudomonadati</taxon>
        <taxon>Planctomycetota</taxon>
        <taxon>Candidatus Brocadiia</taxon>
        <taxon>Candidatus Brocadiales</taxon>
        <taxon>Candidatus Brocadiaceae</taxon>
        <taxon>Candidatus Brocadia</taxon>
    </lineage>
</organism>
<dbReference type="EMBL" id="MJUW02000059">
    <property type="protein sequence ID" value="OQD46076.1"/>
    <property type="molecule type" value="Genomic_DNA"/>
</dbReference>
<dbReference type="InterPro" id="IPR039426">
    <property type="entry name" value="TonB-dep_rcpt-like"/>
</dbReference>
<name>A0A1V6M168_9BACT</name>
<comment type="similarity">
    <text evidence="1">Belongs to the TonB-dependent receptor family.</text>
</comment>
<reference evidence="3 4" key="1">
    <citation type="journal article" date="2016" name="Genome Announc.">
        <title>Draft Genome Sequence of the Anaerobic Ammonium-Oxidizing Bacterium 'Candidatus Brocadia sp. 40'.</title>
        <authorList>
            <person name="Ali M."/>
            <person name="Haroon M.F."/>
            <person name="Narita Y."/>
            <person name="Zhang L."/>
            <person name="Rangel Shaw D."/>
            <person name="Okabe S."/>
            <person name="Saikaly P.E."/>
        </authorList>
    </citation>
    <scope>NUCLEOTIDE SEQUENCE [LARGE SCALE GENOMIC DNA]</scope>
    <source>
        <strain evidence="3 4">40</strain>
    </source>
</reference>
<dbReference type="PROSITE" id="PS52016">
    <property type="entry name" value="TONB_DEPENDENT_REC_3"/>
    <property type="match status" value="1"/>
</dbReference>
<accession>A0A1V6M168</accession>
<evidence type="ECO:0000313" key="3">
    <source>
        <dbReference type="EMBL" id="OQD46076.1"/>
    </source>
</evidence>
<sequence>MKLQGFLTACLFGNSFFFLSPAFCENDIGETEIREKNTEVKERDETVEEILVSAEKQVKKIPRMSQSETTITREKIENSIANSVMELVKERTPGVFATQNNVVGFGFGRPGTGQLSIRGLGSSPNTQVLFNYAI</sequence>
<dbReference type="AlphaFoldDB" id="A0A1V6M168"/>
<proteinExistence type="inferred from homology"/>
<protein>
    <recommendedName>
        <fullName evidence="2">TonB-dependent receptor plug domain-containing protein</fullName>
    </recommendedName>
</protein>
<comment type="subcellular location">
    <subcellularLocation>
        <location evidence="1">Cell outer membrane</location>
        <topology evidence="1">Multi-pass membrane protein</topology>
    </subcellularLocation>
</comment>
<feature type="domain" description="TonB-dependent receptor plug" evidence="2">
    <location>
        <begin position="64"/>
        <end position="131"/>
    </location>
</feature>
<keyword evidence="1" id="KW-0812">Transmembrane</keyword>
<dbReference type="Proteomes" id="UP000242219">
    <property type="component" value="Unassembled WGS sequence"/>
</dbReference>
<evidence type="ECO:0000256" key="1">
    <source>
        <dbReference type="PROSITE-ProRule" id="PRU01360"/>
    </source>
</evidence>
<dbReference type="RefSeq" id="WP_070066752.1">
    <property type="nucleotide sequence ID" value="NZ_MJUW02000059.1"/>
</dbReference>
<dbReference type="Pfam" id="PF07715">
    <property type="entry name" value="Plug"/>
    <property type="match status" value="1"/>
</dbReference>
<dbReference type="InterPro" id="IPR037066">
    <property type="entry name" value="Plug_dom_sf"/>
</dbReference>
<dbReference type="InterPro" id="IPR012910">
    <property type="entry name" value="Plug_dom"/>
</dbReference>
<dbReference type="Gene3D" id="2.170.130.10">
    <property type="entry name" value="TonB-dependent receptor, plug domain"/>
    <property type="match status" value="1"/>
</dbReference>
<dbReference type="SUPFAM" id="SSF56935">
    <property type="entry name" value="Porins"/>
    <property type="match status" value="1"/>
</dbReference>